<dbReference type="EMBL" id="PFFQ01000005">
    <property type="protein sequence ID" value="PIW19226.1"/>
    <property type="molecule type" value="Genomic_DNA"/>
</dbReference>
<dbReference type="PANTHER" id="PTHR43031">
    <property type="entry name" value="FAD-DEPENDENT OXIDOREDUCTASE"/>
    <property type="match status" value="1"/>
</dbReference>
<dbReference type="Gene3D" id="3.40.250.10">
    <property type="entry name" value="Rhodanese-like domain"/>
    <property type="match status" value="1"/>
</dbReference>
<keyword evidence="1" id="KW-0732">Signal</keyword>
<sequence length="245" mass="27651">MYKALKTGFLALGCFIAVLSLQAQAPYRTQPQQEQSHGEIDPALLIPAKEAYEMQKKNLAVFVDVRSRFEYNAEHIQNAISFPYKDISMTNQFPFPKDKSLVMYCGCPHHLSGMSAEILKKQGYSQVKVINEGYWGWKQMGLPIVQGPPEALKRISQTIEGQLTDAQNHPLAYHDVFVEHLPTGQLEAARTNSQGHFQMHLHFASVLPEEQLAIGLKDIRLTRLTLKELEKPLKLSLPLKTAQAQ</sequence>
<dbReference type="InterPro" id="IPR036873">
    <property type="entry name" value="Rhodanese-like_dom_sf"/>
</dbReference>
<evidence type="ECO:0000313" key="4">
    <source>
        <dbReference type="Proteomes" id="UP000231019"/>
    </source>
</evidence>
<dbReference type="InterPro" id="IPR001763">
    <property type="entry name" value="Rhodanese-like_dom"/>
</dbReference>
<reference evidence="3 4" key="1">
    <citation type="submission" date="2017-09" db="EMBL/GenBank/DDBJ databases">
        <title>Depth-based differentiation of microbial function through sediment-hosted aquifers and enrichment of novel symbionts in the deep terrestrial subsurface.</title>
        <authorList>
            <person name="Probst A.J."/>
            <person name="Ladd B."/>
            <person name="Jarett J.K."/>
            <person name="Geller-Mcgrath D.E."/>
            <person name="Sieber C.M."/>
            <person name="Emerson J.B."/>
            <person name="Anantharaman K."/>
            <person name="Thomas B.C."/>
            <person name="Malmstrom R."/>
            <person name="Stieglmeier M."/>
            <person name="Klingl A."/>
            <person name="Woyke T."/>
            <person name="Ryan C.M."/>
            <person name="Banfield J.F."/>
        </authorList>
    </citation>
    <scope>NUCLEOTIDE SEQUENCE [LARGE SCALE GENOMIC DNA]</scope>
    <source>
        <strain evidence="3">CG17_big_fil_post_rev_8_21_14_2_50_48_46</strain>
    </source>
</reference>
<organism evidence="3 4">
    <name type="scientific">bacterium (Candidatus Blackallbacteria) CG17_big_fil_post_rev_8_21_14_2_50_48_46</name>
    <dbReference type="NCBI Taxonomy" id="2014261"/>
    <lineage>
        <taxon>Bacteria</taxon>
        <taxon>Candidatus Blackallbacteria</taxon>
    </lineage>
</organism>
<proteinExistence type="predicted"/>
<dbReference type="PANTHER" id="PTHR43031:SF7">
    <property type="entry name" value="NITRIC OXIDE REDUCTASE FLRD-NAD(+) REDUCTASE"/>
    <property type="match status" value="1"/>
</dbReference>
<dbReference type="CDD" id="cd00158">
    <property type="entry name" value="RHOD"/>
    <property type="match status" value="1"/>
</dbReference>
<evidence type="ECO:0000259" key="2">
    <source>
        <dbReference type="PROSITE" id="PS50206"/>
    </source>
</evidence>
<dbReference type="Proteomes" id="UP000231019">
    <property type="component" value="Unassembled WGS sequence"/>
</dbReference>
<gene>
    <name evidence="3" type="ORF">COW36_02100</name>
</gene>
<feature type="domain" description="Rhodanese" evidence="2">
    <location>
        <begin position="56"/>
        <end position="146"/>
    </location>
</feature>
<evidence type="ECO:0000313" key="3">
    <source>
        <dbReference type="EMBL" id="PIW19226.1"/>
    </source>
</evidence>
<dbReference type="InterPro" id="IPR050229">
    <property type="entry name" value="GlpE_sulfurtransferase"/>
</dbReference>
<dbReference type="AlphaFoldDB" id="A0A2M7GAP1"/>
<dbReference type="SUPFAM" id="SSF52821">
    <property type="entry name" value="Rhodanese/Cell cycle control phosphatase"/>
    <property type="match status" value="1"/>
</dbReference>
<comment type="caution">
    <text evidence="3">The sequence shown here is derived from an EMBL/GenBank/DDBJ whole genome shotgun (WGS) entry which is preliminary data.</text>
</comment>
<dbReference type="PROSITE" id="PS50206">
    <property type="entry name" value="RHODANESE_3"/>
    <property type="match status" value="1"/>
</dbReference>
<dbReference type="SMART" id="SM00450">
    <property type="entry name" value="RHOD"/>
    <property type="match status" value="1"/>
</dbReference>
<dbReference type="Pfam" id="PF00581">
    <property type="entry name" value="Rhodanese"/>
    <property type="match status" value="1"/>
</dbReference>
<feature type="signal peptide" evidence="1">
    <location>
        <begin position="1"/>
        <end position="25"/>
    </location>
</feature>
<feature type="chain" id="PRO_5014980057" description="Rhodanese domain-containing protein" evidence="1">
    <location>
        <begin position="26"/>
        <end position="245"/>
    </location>
</feature>
<accession>A0A2M7GAP1</accession>
<name>A0A2M7GAP1_9BACT</name>
<evidence type="ECO:0000256" key="1">
    <source>
        <dbReference type="SAM" id="SignalP"/>
    </source>
</evidence>
<protein>
    <recommendedName>
        <fullName evidence="2">Rhodanese domain-containing protein</fullName>
    </recommendedName>
</protein>